<dbReference type="RefSeq" id="WP_119481885.1">
    <property type="nucleotide sequence ID" value="NZ_QXTG01000002.1"/>
</dbReference>
<name>A0A3A1TZC1_9MICO</name>
<accession>A0A3A1TZC1</accession>
<keyword evidence="1" id="KW-1133">Transmembrane helix</keyword>
<dbReference type="Proteomes" id="UP000265742">
    <property type="component" value="Unassembled WGS sequence"/>
</dbReference>
<evidence type="ECO:0000313" key="3">
    <source>
        <dbReference type="Proteomes" id="UP000265742"/>
    </source>
</evidence>
<evidence type="ECO:0000256" key="1">
    <source>
        <dbReference type="SAM" id="Phobius"/>
    </source>
</evidence>
<gene>
    <name evidence="2" type="ORF">D1781_08345</name>
</gene>
<evidence type="ECO:0000313" key="2">
    <source>
        <dbReference type="EMBL" id="RIX27576.1"/>
    </source>
</evidence>
<protein>
    <submittedName>
        <fullName evidence="2">Uncharacterized protein</fullName>
    </submittedName>
</protein>
<comment type="caution">
    <text evidence="2">The sequence shown here is derived from an EMBL/GenBank/DDBJ whole genome shotgun (WGS) entry which is preliminary data.</text>
</comment>
<keyword evidence="1" id="KW-0472">Membrane</keyword>
<keyword evidence="3" id="KW-1185">Reference proteome</keyword>
<keyword evidence="1" id="KW-0812">Transmembrane</keyword>
<feature type="transmembrane region" description="Helical" evidence="1">
    <location>
        <begin position="44"/>
        <end position="64"/>
    </location>
</feature>
<proteinExistence type="predicted"/>
<dbReference type="AlphaFoldDB" id="A0A3A1TZC1"/>
<dbReference type="EMBL" id="QXTG01000002">
    <property type="protein sequence ID" value="RIX27576.1"/>
    <property type="molecule type" value="Genomic_DNA"/>
</dbReference>
<organism evidence="2 3">
    <name type="scientific">Amnibacterium setariae</name>
    <dbReference type="NCBI Taxonomy" id="2306585"/>
    <lineage>
        <taxon>Bacteria</taxon>
        <taxon>Bacillati</taxon>
        <taxon>Actinomycetota</taxon>
        <taxon>Actinomycetes</taxon>
        <taxon>Micrococcales</taxon>
        <taxon>Microbacteriaceae</taxon>
        <taxon>Amnibacterium</taxon>
    </lineage>
</organism>
<reference evidence="3" key="1">
    <citation type="submission" date="2018-09" db="EMBL/GenBank/DDBJ databases">
        <authorList>
            <person name="Kim I."/>
        </authorList>
    </citation>
    <scope>NUCLEOTIDE SEQUENCE [LARGE SCALE GENOMIC DNA]</scope>
    <source>
        <strain evidence="3">DD4a</strain>
    </source>
</reference>
<sequence length="67" mass="7186">MTGWFVLAFGLVLVGFGVRGIVGERRAAIRGRRPVREDLTASVALLFLLGGAAVLLGLAMLFVFPRN</sequence>